<dbReference type="PROSITE" id="PS00928">
    <property type="entry name" value="TREHALASE_2"/>
    <property type="match status" value="1"/>
</dbReference>
<dbReference type="PRINTS" id="PR00744">
    <property type="entry name" value="GLHYDRLASE37"/>
</dbReference>
<dbReference type="GO" id="GO:0005993">
    <property type="term" value="P:trehalose catabolic process"/>
    <property type="evidence" value="ECO:0007669"/>
    <property type="project" value="TreeGrafter"/>
</dbReference>
<comment type="similarity">
    <text evidence="2 7">Belongs to the glycosyl hydrolase 37 family.</text>
</comment>
<evidence type="ECO:0000256" key="4">
    <source>
        <dbReference type="ARBA" id="ARBA00019905"/>
    </source>
</evidence>
<keyword evidence="5 7" id="KW-0378">Hydrolase</keyword>
<accession>A0AB38ZE60</accession>
<dbReference type="InterPro" id="IPR008928">
    <property type="entry name" value="6-hairpin_glycosidase_sf"/>
</dbReference>
<dbReference type="InterPro" id="IPR018232">
    <property type="entry name" value="Glyco_hydro_37_CS"/>
</dbReference>
<dbReference type="PANTHER" id="PTHR23403">
    <property type="entry name" value="TREHALASE"/>
    <property type="match status" value="1"/>
</dbReference>
<dbReference type="EMBL" id="PP510781">
    <property type="protein sequence ID" value="WXH71706.1"/>
    <property type="molecule type" value="mRNA"/>
</dbReference>
<dbReference type="EC" id="3.2.1.28" evidence="3 7"/>
<feature type="chain" id="PRO_5044319884" description="Trehalase" evidence="8">
    <location>
        <begin position="18"/>
        <end position="559"/>
    </location>
</feature>
<dbReference type="InterPro" id="IPR012341">
    <property type="entry name" value="6hp_glycosidase-like_sf"/>
</dbReference>
<dbReference type="AlphaFoldDB" id="A0AB38ZE60"/>
<evidence type="ECO:0000256" key="8">
    <source>
        <dbReference type="SAM" id="SignalP"/>
    </source>
</evidence>
<reference evidence="9" key="1">
    <citation type="submission" date="2024-03" db="EMBL/GenBank/DDBJ databases">
        <authorList>
            <person name="Jin J.A."/>
            <person name="King G.A."/>
            <person name="Walker A."/>
        </authorList>
    </citation>
    <scope>NUCLEOTIDE SEQUENCE</scope>
</reference>
<evidence type="ECO:0000256" key="5">
    <source>
        <dbReference type="ARBA" id="ARBA00022801"/>
    </source>
</evidence>
<dbReference type="Pfam" id="PF01204">
    <property type="entry name" value="Trehalase"/>
    <property type="match status" value="1"/>
</dbReference>
<evidence type="ECO:0000256" key="7">
    <source>
        <dbReference type="RuleBase" id="RU361180"/>
    </source>
</evidence>
<evidence type="ECO:0000313" key="9">
    <source>
        <dbReference type="EMBL" id="WXH71706.1"/>
    </source>
</evidence>
<proteinExistence type="evidence at transcript level"/>
<evidence type="ECO:0000256" key="3">
    <source>
        <dbReference type="ARBA" id="ARBA00012757"/>
    </source>
</evidence>
<dbReference type="InterPro" id="IPR001661">
    <property type="entry name" value="Glyco_hydro_37"/>
</dbReference>
<keyword evidence="6 7" id="KW-0326">Glycosidase</keyword>
<evidence type="ECO:0000256" key="6">
    <source>
        <dbReference type="ARBA" id="ARBA00023295"/>
    </source>
</evidence>
<dbReference type="PANTHER" id="PTHR23403:SF1">
    <property type="entry name" value="TREHALASE"/>
    <property type="match status" value="1"/>
</dbReference>
<keyword evidence="8" id="KW-0732">Signal</keyword>
<dbReference type="GO" id="GO:0004555">
    <property type="term" value="F:alpha,alpha-trehalase activity"/>
    <property type="evidence" value="ECO:0007669"/>
    <property type="project" value="UniProtKB-EC"/>
</dbReference>
<evidence type="ECO:0000256" key="2">
    <source>
        <dbReference type="ARBA" id="ARBA00005615"/>
    </source>
</evidence>
<comment type="catalytic activity">
    <reaction evidence="1 7">
        <text>alpha,alpha-trehalose + H2O = alpha-D-glucose + beta-D-glucose</text>
        <dbReference type="Rhea" id="RHEA:32675"/>
        <dbReference type="ChEBI" id="CHEBI:15377"/>
        <dbReference type="ChEBI" id="CHEBI:15903"/>
        <dbReference type="ChEBI" id="CHEBI:16551"/>
        <dbReference type="ChEBI" id="CHEBI:17925"/>
        <dbReference type="EC" id="3.2.1.28"/>
    </reaction>
</comment>
<protein>
    <recommendedName>
        <fullName evidence="4 7">Trehalase</fullName>
        <ecNumber evidence="3 7">3.2.1.28</ecNumber>
    </recommendedName>
    <alternativeName>
        <fullName evidence="7">Alpha-trehalose glucohydrolase</fullName>
    </alternativeName>
</protein>
<name>A0AB38ZE60_9HEMI</name>
<feature type="signal peptide" evidence="8">
    <location>
        <begin position="1"/>
        <end position="17"/>
    </location>
</feature>
<dbReference type="Gene3D" id="1.50.10.10">
    <property type="match status" value="1"/>
</dbReference>
<sequence>MEILILILTLLFRLIISTEIPPSCESHIYCEGDLLHQVQMSGLYKDSKTFVDKSLLTDPITIIEDFYKLKSGYKDGQLPLEVIKSFVKQNFVNIAVLEAWTPPDWTPNPSISKSINDPKYKKWSLDLNDIWKDLSRKTQDSIAEYPDRHSIIYVPNGFIVPGGRFNELYYWDTLWIVNGVLLCDMFKTAKGIIENLLHLVKLFGFVPNGSRIYFTQRSQPPTLTLMVDSYFKTTNDFQFIKDNIDVLDREMDFWNTGRIVEVYVKGKSYLMYRYYAVSSGPRPESYREDMATVSSLKSDEEKTSKFIELKSGAESGWDFSSRWYRTEGFENLNLTNIRTSTIIPVDLNSLLHKCFATLSNWYYLLGDSIKYKQYKDLADQLLDAIENVFWNEKDGIWYDYDLMTHSQRKYFYMSNFAPLWTKSYNFNPLYISNKITNYLIKYKLIKYVGGTPTSHDFSSQQWDFPNAWPPLQAFLIQGLENIGTQQTSEAAFFLANKWLRSNYQGFKKYHKMFEKYDSLKVGESGAGGEYEAQNGFGWTNGIALEFLNKWGKELISEFS</sequence>
<organism evidence="9">
    <name type="scientific">Ectomocoris sp</name>
    <dbReference type="NCBI Taxonomy" id="3104572"/>
    <lineage>
        <taxon>Eukaryota</taxon>
        <taxon>Metazoa</taxon>
        <taxon>Ecdysozoa</taxon>
        <taxon>Arthropoda</taxon>
        <taxon>Hexapoda</taxon>
        <taxon>Insecta</taxon>
        <taxon>Pterygota</taxon>
        <taxon>Neoptera</taxon>
        <taxon>Paraneoptera</taxon>
        <taxon>Hemiptera</taxon>
        <taxon>Heteroptera</taxon>
        <taxon>Panheteroptera</taxon>
        <taxon>Cimicomorpha</taxon>
        <taxon>Reduviidae</taxon>
        <taxon>Peiratinae</taxon>
        <taxon>Ectomocoris</taxon>
    </lineage>
</organism>
<dbReference type="SUPFAM" id="SSF48208">
    <property type="entry name" value="Six-hairpin glycosidases"/>
    <property type="match status" value="1"/>
</dbReference>
<evidence type="ECO:0000256" key="1">
    <source>
        <dbReference type="ARBA" id="ARBA00001576"/>
    </source>
</evidence>